<feature type="compositionally biased region" description="Basic and acidic residues" evidence="1">
    <location>
        <begin position="81"/>
        <end position="93"/>
    </location>
</feature>
<accession>A0A074WBG1</accession>
<evidence type="ECO:0000256" key="1">
    <source>
        <dbReference type="SAM" id="MobiDB-lite"/>
    </source>
</evidence>
<sequence length="182" mass="20263">MNEINQDLRQQTPLATRVSKACDRYCTSNNTRPVTSRQVGSTTETPVSRPTTAKRRRKGESTDDDERRLHPVHRLQSLESTDDHPTETGHFDNHLGNTRSDTGDDGEAESTMSMARKIYSLDQRQLDEFAVSAIPGAENGNPTLSAPSPVIEKYPTSAFLTHPLPPSEVIIDLLDEYFSSVH</sequence>
<proteinExistence type="predicted"/>
<feature type="compositionally biased region" description="Polar residues" evidence="1">
    <location>
        <begin position="26"/>
        <end position="51"/>
    </location>
</feature>
<organism evidence="2 3">
    <name type="scientific">Aureobasidium namibiae CBS 147.97</name>
    <dbReference type="NCBI Taxonomy" id="1043004"/>
    <lineage>
        <taxon>Eukaryota</taxon>
        <taxon>Fungi</taxon>
        <taxon>Dikarya</taxon>
        <taxon>Ascomycota</taxon>
        <taxon>Pezizomycotina</taxon>
        <taxon>Dothideomycetes</taxon>
        <taxon>Dothideomycetidae</taxon>
        <taxon>Dothideales</taxon>
        <taxon>Saccotheciaceae</taxon>
        <taxon>Aureobasidium</taxon>
    </lineage>
</organism>
<evidence type="ECO:0000313" key="2">
    <source>
        <dbReference type="EMBL" id="KEQ68919.1"/>
    </source>
</evidence>
<gene>
    <name evidence="2" type="ORF">M436DRAFT_67605</name>
</gene>
<evidence type="ECO:0000313" key="3">
    <source>
        <dbReference type="Proteomes" id="UP000027730"/>
    </source>
</evidence>
<dbReference type="AlphaFoldDB" id="A0A074WBG1"/>
<protein>
    <submittedName>
        <fullName evidence="2">Uncharacterized protein</fullName>
    </submittedName>
</protein>
<feature type="compositionally biased region" description="Polar residues" evidence="1">
    <location>
        <begin position="1"/>
        <end position="14"/>
    </location>
</feature>
<feature type="region of interest" description="Disordered" evidence="1">
    <location>
        <begin position="1"/>
        <end position="109"/>
    </location>
</feature>
<dbReference type="GeneID" id="25414244"/>
<reference evidence="2 3" key="1">
    <citation type="journal article" date="2014" name="BMC Genomics">
        <title>Genome sequencing of four Aureobasidium pullulans varieties: biotechnological potential, stress tolerance, and description of new species.</title>
        <authorList>
            <person name="Gostin Ar C."/>
            <person name="Ohm R.A."/>
            <person name="Kogej T."/>
            <person name="Sonjak S."/>
            <person name="Turk M."/>
            <person name="Zajc J."/>
            <person name="Zalar P."/>
            <person name="Grube M."/>
            <person name="Sun H."/>
            <person name="Han J."/>
            <person name="Sharma A."/>
            <person name="Chiniquy J."/>
            <person name="Ngan C.Y."/>
            <person name="Lipzen A."/>
            <person name="Barry K."/>
            <person name="Grigoriev I.V."/>
            <person name="Gunde-Cimerman N."/>
        </authorList>
    </citation>
    <scope>NUCLEOTIDE SEQUENCE [LARGE SCALE GENOMIC DNA]</scope>
    <source>
        <strain evidence="2 3">CBS 147.97</strain>
    </source>
</reference>
<dbReference type="HOGENOM" id="CLU_1481687_0_0_1"/>
<keyword evidence="3" id="KW-1185">Reference proteome</keyword>
<dbReference type="EMBL" id="KL584724">
    <property type="protein sequence ID" value="KEQ68919.1"/>
    <property type="molecule type" value="Genomic_DNA"/>
</dbReference>
<name>A0A074WBG1_9PEZI</name>
<dbReference type="RefSeq" id="XP_013423175.1">
    <property type="nucleotide sequence ID" value="XM_013567721.1"/>
</dbReference>
<feature type="compositionally biased region" description="Basic and acidic residues" evidence="1">
    <location>
        <begin position="59"/>
        <end position="69"/>
    </location>
</feature>
<dbReference type="Proteomes" id="UP000027730">
    <property type="component" value="Unassembled WGS sequence"/>
</dbReference>
<dbReference type="OrthoDB" id="3266505at2759"/>